<dbReference type="InterPro" id="IPR051531">
    <property type="entry name" value="N-acetyltransferase"/>
</dbReference>
<name>A0A837G1Z9_9VIBR</name>
<dbReference type="GO" id="GO:0008999">
    <property type="term" value="F:protein-N-terminal-alanine acetyltransferase activity"/>
    <property type="evidence" value="ECO:0007669"/>
    <property type="project" value="TreeGrafter"/>
</dbReference>
<dbReference type="PROSITE" id="PS51186">
    <property type="entry name" value="GNAT"/>
    <property type="match status" value="1"/>
</dbReference>
<evidence type="ECO:0000259" key="4">
    <source>
        <dbReference type="PROSITE" id="PS51186"/>
    </source>
</evidence>
<dbReference type="Pfam" id="PF13302">
    <property type="entry name" value="Acetyltransf_3"/>
    <property type="match status" value="1"/>
</dbReference>
<reference evidence="5" key="1">
    <citation type="journal article" date="2015" name="BMC Genomics">
        <title>Genome mining reveals unlocked bioactive potential of marine Gram-negative bacteria.</title>
        <authorList>
            <person name="Machado H."/>
            <person name="Sonnenschein E.C."/>
            <person name="Melchiorsen J."/>
            <person name="Gram L."/>
        </authorList>
    </citation>
    <scope>NUCLEOTIDE SEQUENCE</scope>
    <source>
        <strain evidence="5">S2052</strain>
    </source>
</reference>
<keyword evidence="2" id="KW-0012">Acyltransferase</keyword>
<dbReference type="InterPro" id="IPR016181">
    <property type="entry name" value="Acyl_CoA_acyltransferase"/>
</dbReference>
<evidence type="ECO:0000256" key="1">
    <source>
        <dbReference type="ARBA" id="ARBA00022679"/>
    </source>
</evidence>
<dbReference type="GO" id="GO:0005737">
    <property type="term" value="C:cytoplasm"/>
    <property type="evidence" value="ECO:0007669"/>
    <property type="project" value="TreeGrafter"/>
</dbReference>
<gene>
    <name evidence="5" type="ORF">TW71_21630</name>
</gene>
<dbReference type="PANTHER" id="PTHR43792">
    <property type="entry name" value="GNAT FAMILY, PUTATIVE (AFU_ORTHOLOGUE AFUA_3G00765)-RELATED-RELATED"/>
    <property type="match status" value="1"/>
</dbReference>
<comment type="caution">
    <text evidence="5">The sequence shown here is derived from an EMBL/GenBank/DDBJ whole genome shotgun (WGS) entry which is preliminary data.</text>
</comment>
<keyword evidence="1 5" id="KW-0808">Transferase</keyword>
<sequence length="168" mass="19117">MQLELLKEGDVEKLLEFELQNREWFEANIPPRETDFYSPKGVKEHIQVFLLEFAAKTLVPMLIVDESGAILGRVNVSNISRRRKIAHIGYRVGKSFTNRGVAKFAVSNIIRVVEKMGVEKLVAYASTENLASQKVLIANGFRPIKVVNNYAEMHGKPIDCIEYQLRIN</sequence>
<evidence type="ECO:0000256" key="2">
    <source>
        <dbReference type="ARBA" id="ARBA00023315"/>
    </source>
</evidence>
<dbReference type="EMBL" id="JXXR01000026">
    <property type="protein sequence ID" value="KJY67605.1"/>
    <property type="molecule type" value="Genomic_DNA"/>
</dbReference>
<evidence type="ECO:0000256" key="3">
    <source>
        <dbReference type="ARBA" id="ARBA00038502"/>
    </source>
</evidence>
<comment type="similarity">
    <text evidence="3">Belongs to the acetyltransferase family. RimJ subfamily.</text>
</comment>
<dbReference type="Gene3D" id="3.40.630.30">
    <property type="match status" value="1"/>
</dbReference>
<feature type="domain" description="N-acetyltransferase" evidence="4">
    <location>
        <begin position="1"/>
        <end position="168"/>
    </location>
</feature>
<protein>
    <submittedName>
        <fullName evidence="5">GCN5 family acetyltransferase</fullName>
    </submittedName>
</protein>
<dbReference type="PANTHER" id="PTHR43792:SF8">
    <property type="entry name" value="[RIBOSOMAL PROTEIN US5]-ALANINE N-ACETYLTRANSFERASE"/>
    <property type="match status" value="1"/>
</dbReference>
<dbReference type="RefSeq" id="WP_045987217.1">
    <property type="nucleotide sequence ID" value="NZ_JXXS01000015.1"/>
</dbReference>
<dbReference type="InterPro" id="IPR000182">
    <property type="entry name" value="GNAT_dom"/>
</dbReference>
<evidence type="ECO:0000313" key="5">
    <source>
        <dbReference type="EMBL" id="KJY67605.1"/>
    </source>
</evidence>
<dbReference type="AlphaFoldDB" id="A0A837G1Z9"/>
<organism evidence="5">
    <name type="scientific">Vibrio coralliilyticus</name>
    <dbReference type="NCBI Taxonomy" id="190893"/>
    <lineage>
        <taxon>Bacteria</taxon>
        <taxon>Pseudomonadati</taxon>
        <taxon>Pseudomonadota</taxon>
        <taxon>Gammaproteobacteria</taxon>
        <taxon>Vibrionales</taxon>
        <taxon>Vibrionaceae</taxon>
        <taxon>Vibrio</taxon>
    </lineage>
</organism>
<dbReference type="SUPFAM" id="SSF55729">
    <property type="entry name" value="Acyl-CoA N-acyltransferases (Nat)"/>
    <property type="match status" value="1"/>
</dbReference>
<accession>A0A837G1Z9</accession>
<proteinExistence type="inferred from homology"/>